<reference evidence="2" key="1">
    <citation type="submission" date="2022-11" db="UniProtKB">
        <authorList>
            <consortium name="WormBaseParasite"/>
        </authorList>
    </citation>
    <scope>IDENTIFICATION</scope>
</reference>
<dbReference type="Proteomes" id="UP000887572">
    <property type="component" value="Unplaced"/>
</dbReference>
<evidence type="ECO:0000313" key="1">
    <source>
        <dbReference type="Proteomes" id="UP000887572"/>
    </source>
</evidence>
<dbReference type="WBParaSite" id="Gr19_v10_g14562.t2">
    <property type="protein sequence ID" value="Gr19_v10_g14562.t2"/>
    <property type="gene ID" value="Gr19_v10_g14562"/>
</dbReference>
<accession>A0A914H7Y9</accession>
<sequence>MMSADLLSTDGGRNRVAHQKMIEKQRGVDVMVARFIKHHIFDAWSLKKRLQRIKPAILETRKLDYYVLLPRLVNELKEIKKLKLFSEWQQSAAIVRQKTAFLVNCVFPTMTVEYRRESTSSRHCPF</sequence>
<keyword evidence="1" id="KW-1185">Reference proteome</keyword>
<name>A0A914H7Y9_GLORO</name>
<dbReference type="AlphaFoldDB" id="A0A914H7Y9"/>
<evidence type="ECO:0000313" key="2">
    <source>
        <dbReference type="WBParaSite" id="Gr19_v10_g14562.t2"/>
    </source>
</evidence>
<proteinExistence type="predicted"/>
<organism evidence="1 2">
    <name type="scientific">Globodera rostochiensis</name>
    <name type="common">Golden nematode worm</name>
    <name type="synonym">Heterodera rostochiensis</name>
    <dbReference type="NCBI Taxonomy" id="31243"/>
    <lineage>
        <taxon>Eukaryota</taxon>
        <taxon>Metazoa</taxon>
        <taxon>Ecdysozoa</taxon>
        <taxon>Nematoda</taxon>
        <taxon>Chromadorea</taxon>
        <taxon>Rhabditida</taxon>
        <taxon>Tylenchina</taxon>
        <taxon>Tylenchomorpha</taxon>
        <taxon>Tylenchoidea</taxon>
        <taxon>Heteroderidae</taxon>
        <taxon>Heteroderinae</taxon>
        <taxon>Globodera</taxon>
    </lineage>
</organism>
<protein>
    <submittedName>
        <fullName evidence="2">Uncharacterized protein</fullName>
    </submittedName>
</protein>